<protein>
    <submittedName>
        <fullName evidence="2">Endonuclease domain-containing protein</fullName>
    </submittedName>
</protein>
<dbReference type="CDD" id="cd01038">
    <property type="entry name" value="Endonuclease_DUF559"/>
    <property type="match status" value="1"/>
</dbReference>
<dbReference type="GO" id="GO:0004519">
    <property type="term" value="F:endonuclease activity"/>
    <property type="evidence" value="ECO:0007669"/>
    <property type="project" value="UniProtKB-KW"/>
</dbReference>
<organism evidence="2 3">
    <name type="scientific">Reyranella humidisoli</name>
    <dbReference type="NCBI Taxonomy" id="2849149"/>
    <lineage>
        <taxon>Bacteria</taxon>
        <taxon>Pseudomonadati</taxon>
        <taxon>Pseudomonadota</taxon>
        <taxon>Alphaproteobacteria</taxon>
        <taxon>Hyphomicrobiales</taxon>
        <taxon>Reyranellaceae</taxon>
        <taxon>Reyranella</taxon>
    </lineage>
</organism>
<sequence length="121" mass="14109">MRRYARSLRVNATDAERVLWSRLRRRQIAGFKFRRQHQVGLYICDFACLDRMLVVELDGSQHAENLEYDQRRDRLLRSAGFEVLRFWNNDVLGSIEGVLDTIYAALDRSFDPSAPAGHLPI</sequence>
<evidence type="ECO:0000313" key="3">
    <source>
        <dbReference type="Proteomes" id="UP000727907"/>
    </source>
</evidence>
<dbReference type="PANTHER" id="PTHR38590:SF1">
    <property type="entry name" value="BLL0828 PROTEIN"/>
    <property type="match status" value="1"/>
</dbReference>
<evidence type="ECO:0000259" key="1">
    <source>
        <dbReference type="Pfam" id="PF04480"/>
    </source>
</evidence>
<gene>
    <name evidence="2" type="ORF">KQ910_05415</name>
</gene>
<keyword evidence="2" id="KW-0255">Endonuclease</keyword>
<keyword evidence="2" id="KW-0540">Nuclease</keyword>
<dbReference type="Proteomes" id="UP000727907">
    <property type="component" value="Unassembled WGS sequence"/>
</dbReference>
<keyword evidence="3" id="KW-1185">Reference proteome</keyword>
<feature type="domain" description="DUF559" evidence="1">
    <location>
        <begin position="2"/>
        <end position="106"/>
    </location>
</feature>
<dbReference type="InterPro" id="IPR007569">
    <property type="entry name" value="DUF559"/>
</dbReference>
<proteinExistence type="predicted"/>
<dbReference type="PANTHER" id="PTHR38590">
    <property type="entry name" value="BLL0828 PROTEIN"/>
    <property type="match status" value="1"/>
</dbReference>
<name>A0ABS6IFE0_9HYPH</name>
<comment type="caution">
    <text evidence="2">The sequence shown here is derived from an EMBL/GenBank/DDBJ whole genome shotgun (WGS) entry which is preliminary data.</text>
</comment>
<dbReference type="Pfam" id="PF04480">
    <property type="entry name" value="DUF559"/>
    <property type="match status" value="1"/>
</dbReference>
<keyword evidence="2" id="KW-0378">Hydrolase</keyword>
<accession>A0ABS6IFE0</accession>
<reference evidence="2 3" key="1">
    <citation type="submission" date="2021-06" db="EMBL/GenBank/DDBJ databases">
        <authorList>
            <person name="Lee D.H."/>
        </authorList>
    </citation>
    <scope>NUCLEOTIDE SEQUENCE [LARGE SCALE GENOMIC DNA]</scope>
    <source>
        <strain evidence="2 3">MMS21-HV4-11</strain>
    </source>
</reference>
<evidence type="ECO:0000313" key="2">
    <source>
        <dbReference type="EMBL" id="MBU8873190.1"/>
    </source>
</evidence>
<dbReference type="InterPro" id="IPR047216">
    <property type="entry name" value="Endonuclease_DUF559_bact"/>
</dbReference>
<dbReference type="EMBL" id="JAHOPB010000001">
    <property type="protein sequence ID" value="MBU8873190.1"/>
    <property type="molecule type" value="Genomic_DNA"/>
</dbReference>
<dbReference type="RefSeq" id="WP_216957451.1">
    <property type="nucleotide sequence ID" value="NZ_JAHOPB010000001.1"/>
</dbReference>